<dbReference type="InterPro" id="IPR008894">
    <property type="entry name" value="QdtA_cupin_dom"/>
</dbReference>
<reference evidence="3" key="2">
    <citation type="journal article" date="2023" name="Nat. Commun.">
        <title>Identification of a novel Human Milk Oligosaccharides utilization cluster in the infant gut commensal Bacteroides dorei.</title>
        <authorList>
            <person name="Kijner S."/>
            <person name="Ennis D."/>
            <person name="Shmorak S."/>
            <person name="Florentin A."/>
            <person name="Yassour M."/>
        </authorList>
    </citation>
    <scope>NUCLEOTIDE SEQUENCE</scope>
    <source>
        <strain evidence="3">2</strain>
    </source>
</reference>
<dbReference type="CDD" id="cd20292">
    <property type="entry name" value="cupin_QdtA-like"/>
    <property type="match status" value="1"/>
</dbReference>
<dbReference type="EMBL" id="CP126056">
    <property type="protein sequence ID" value="WHX08360.1"/>
    <property type="molecule type" value="Genomic_DNA"/>
</dbReference>
<dbReference type="EMBL" id="JAHOAX010000010">
    <property type="protein sequence ID" value="MBV3123967.1"/>
    <property type="molecule type" value="Genomic_DNA"/>
</dbReference>
<dbReference type="InterPro" id="IPR014710">
    <property type="entry name" value="RmlC-like_jellyroll"/>
</dbReference>
<dbReference type="SUPFAM" id="SSF51182">
    <property type="entry name" value="RmlC-like cupins"/>
    <property type="match status" value="1"/>
</dbReference>
<feature type="domain" description="Sugar 3,4-ketoisomerase QdtA cupin" evidence="1">
    <location>
        <begin position="12"/>
        <end position="140"/>
    </location>
</feature>
<reference evidence="2" key="1">
    <citation type="submission" date="2021-06" db="EMBL/GenBank/DDBJ databases">
        <title>Collection of gut derived symbiotic bacterial strains cultured from healthy donors.</title>
        <authorList>
            <person name="Lin H."/>
            <person name="Littmann E."/>
            <person name="Pamer E.G."/>
        </authorList>
    </citation>
    <scope>NUCLEOTIDE SEQUENCE</scope>
    <source>
        <strain evidence="2">MSK.5.10</strain>
    </source>
</reference>
<dbReference type="Gene3D" id="2.60.120.10">
    <property type="entry name" value="Jelly Rolls"/>
    <property type="match status" value="1"/>
</dbReference>
<evidence type="ECO:0000259" key="1">
    <source>
        <dbReference type="Pfam" id="PF05523"/>
    </source>
</evidence>
<dbReference type="Proteomes" id="UP001177934">
    <property type="component" value="Chromosome"/>
</dbReference>
<dbReference type="InterPro" id="IPR011051">
    <property type="entry name" value="RmlC_Cupin_sf"/>
</dbReference>
<proteinExistence type="predicted"/>
<protein>
    <submittedName>
        <fullName evidence="3">FdtA/QdtA family cupin domain-containing protein</fullName>
    </submittedName>
</protein>
<evidence type="ECO:0000313" key="4">
    <source>
        <dbReference type="Proteomes" id="UP001177934"/>
    </source>
</evidence>
<organism evidence="3 4">
    <name type="scientific">Phocaeicola dorei</name>
    <dbReference type="NCBI Taxonomy" id="357276"/>
    <lineage>
        <taxon>Bacteria</taxon>
        <taxon>Pseudomonadati</taxon>
        <taxon>Bacteroidota</taxon>
        <taxon>Bacteroidia</taxon>
        <taxon>Bacteroidales</taxon>
        <taxon>Bacteroidaceae</taxon>
        <taxon>Phocaeicola</taxon>
    </lineage>
</organism>
<dbReference type="Proteomes" id="UP000777173">
    <property type="component" value="Unassembled WGS sequence"/>
</dbReference>
<sequence>MDSKAKVKSVFDCSLYELNKSHDPEGNLTFIYGNVHVPFPINRVFYSYDIPSGEDRGAHAHKECHQLIIAASGSFEVVLDDGTNKRTVLLNRPFWGLHVPPGIWASEQGFSSGSICLVLASHGYSEEDYIRNYDEFLKYVERQRNNRSIGTIENLLNNK</sequence>
<evidence type="ECO:0000313" key="3">
    <source>
        <dbReference type="EMBL" id="WHX08360.1"/>
    </source>
</evidence>
<dbReference type="RefSeq" id="WP_117596285.1">
    <property type="nucleotide sequence ID" value="NZ_CAXSLT010000005.1"/>
</dbReference>
<dbReference type="Pfam" id="PF05523">
    <property type="entry name" value="FdtA"/>
    <property type="match status" value="1"/>
</dbReference>
<evidence type="ECO:0000313" key="2">
    <source>
        <dbReference type="EMBL" id="MBV3123967.1"/>
    </source>
</evidence>
<name>A0AA95KLQ5_9BACT</name>
<gene>
    <name evidence="2" type="ORF">KSU80_12360</name>
    <name evidence="3" type="ORF">QNN11_12290</name>
</gene>
<accession>A0AA95KLQ5</accession>
<dbReference type="AlphaFoldDB" id="A0AA95KLQ5"/>